<sequence>MKRRGYDVELIHDSPTFCRLLITNRDDQLLIDLEIDSPPHDLPTVTVLGPTMGPRELAGRKLLALFGRAEARDFADAYVLAQRFGKDLLLGQAAELDAGFDRGVLGQMLGTIGRFTDDEIPLPGADVSAARAYFAAWASELQEYDG</sequence>
<dbReference type="GO" id="GO:0016740">
    <property type="term" value="F:transferase activity"/>
    <property type="evidence" value="ECO:0007669"/>
    <property type="project" value="UniProtKB-KW"/>
</dbReference>
<dbReference type="AlphaFoldDB" id="A0A2T0ZWW1"/>
<gene>
    <name evidence="1" type="ORF">CLV47_1137</name>
</gene>
<name>A0A2T0ZWW1_9ACTN</name>
<dbReference type="EMBL" id="PVUE01000013">
    <property type="protein sequence ID" value="PRZ40842.1"/>
    <property type="molecule type" value="Genomic_DNA"/>
</dbReference>
<dbReference type="OrthoDB" id="3870258at2"/>
<reference evidence="1 2" key="1">
    <citation type="submission" date="2018-03" db="EMBL/GenBank/DDBJ databases">
        <title>Genomic Encyclopedia of Archaeal and Bacterial Type Strains, Phase II (KMG-II): from individual species to whole genera.</title>
        <authorList>
            <person name="Goeker M."/>
        </authorList>
    </citation>
    <scope>NUCLEOTIDE SEQUENCE [LARGE SCALE GENOMIC DNA]</scope>
    <source>
        <strain evidence="1 2">DSM 100065</strain>
    </source>
</reference>
<proteinExistence type="predicted"/>
<dbReference type="Proteomes" id="UP000237752">
    <property type="component" value="Unassembled WGS sequence"/>
</dbReference>
<evidence type="ECO:0000313" key="2">
    <source>
        <dbReference type="Proteomes" id="UP000237752"/>
    </source>
</evidence>
<keyword evidence="1" id="KW-0808">Transferase</keyword>
<organism evidence="1 2">
    <name type="scientific">Antricoccus suffuscus</name>
    <dbReference type="NCBI Taxonomy" id="1629062"/>
    <lineage>
        <taxon>Bacteria</taxon>
        <taxon>Bacillati</taxon>
        <taxon>Actinomycetota</taxon>
        <taxon>Actinomycetes</taxon>
        <taxon>Geodermatophilales</taxon>
        <taxon>Antricoccaceae</taxon>
        <taxon>Antricoccus</taxon>
    </lineage>
</organism>
<dbReference type="InterPro" id="IPR014942">
    <property type="entry name" value="AbiEii"/>
</dbReference>
<protein>
    <submittedName>
        <fullName evidence="1">Nucleotidyltransferase AbiEii toxin of type IV toxin-antitoxin system</fullName>
    </submittedName>
</protein>
<comment type="caution">
    <text evidence="1">The sequence shown here is derived from an EMBL/GenBank/DDBJ whole genome shotgun (WGS) entry which is preliminary data.</text>
</comment>
<evidence type="ECO:0000313" key="1">
    <source>
        <dbReference type="EMBL" id="PRZ40842.1"/>
    </source>
</evidence>
<dbReference type="Pfam" id="PF08843">
    <property type="entry name" value="AbiEii"/>
    <property type="match status" value="1"/>
</dbReference>
<accession>A0A2T0ZWW1</accession>
<keyword evidence="2" id="KW-1185">Reference proteome</keyword>